<dbReference type="Proteomes" id="UP000316123">
    <property type="component" value="Unassembled WGS sequence"/>
</dbReference>
<dbReference type="OrthoDB" id="6898918at2"/>
<reference evidence="1 2" key="1">
    <citation type="submission" date="2019-06" db="EMBL/GenBank/DDBJ databases">
        <title>Pseudomonas bimorpha sp. nov. isolated from bovine raw milk and skim milk concentrate.</title>
        <authorList>
            <person name="Hofmann K."/>
            <person name="Huptas C."/>
            <person name="Doll E."/>
            <person name="Scherer S."/>
            <person name="Wenning M."/>
        </authorList>
    </citation>
    <scope>NUCLEOTIDE SEQUENCE [LARGE SCALE GENOMIC DNA]</scope>
    <source>
        <strain evidence="1 2">DSM 13124</strain>
    </source>
</reference>
<name>A0A9X9BU75_PSEMA</name>
<gene>
    <name evidence="1" type="ORF">FIV41_08790</name>
</gene>
<dbReference type="EMBL" id="VFEQ01000004">
    <property type="protein sequence ID" value="TWR61148.1"/>
    <property type="molecule type" value="Genomic_DNA"/>
</dbReference>
<evidence type="ECO:0000313" key="1">
    <source>
        <dbReference type="EMBL" id="TWR61148.1"/>
    </source>
</evidence>
<protein>
    <submittedName>
        <fullName evidence="1">Uncharacterized protein</fullName>
    </submittedName>
</protein>
<proteinExistence type="predicted"/>
<sequence>MDRKLIDTLLIELLNLPEERRTPEKILANLTMAATAAGASLTITGAPLQMEHLQLAAALDQLVIDLGPNYRARAMLRLGYGIEGVELGAVLEPLDSTSPLPRFVAFGNTARTALAAINRDIRASNQPHAKAAPQRKPGKLTLGTLKAQVDKANAA</sequence>
<organism evidence="1 2">
    <name type="scientific">Pseudomonas marginalis</name>
    <name type="common">Pseudomonas panacis</name>
    <dbReference type="NCBI Taxonomy" id="298"/>
    <lineage>
        <taxon>Bacteria</taxon>
        <taxon>Pseudomonadati</taxon>
        <taxon>Pseudomonadota</taxon>
        <taxon>Gammaproteobacteria</taxon>
        <taxon>Pseudomonadales</taxon>
        <taxon>Pseudomonadaceae</taxon>
        <taxon>Pseudomonas</taxon>
    </lineage>
</organism>
<dbReference type="AlphaFoldDB" id="A0A9X9BU75"/>
<dbReference type="RefSeq" id="WP_074844094.1">
    <property type="nucleotide sequence ID" value="NZ_FNSU01000001.1"/>
</dbReference>
<comment type="caution">
    <text evidence="1">The sequence shown here is derived from an EMBL/GenBank/DDBJ whole genome shotgun (WGS) entry which is preliminary data.</text>
</comment>
<evidence type="ECO:0000313" key="2">
    <source>
        <dbReference type="Proteomes" id="UP000316123"/>
    </source>
</evidence>
<accession>A0A9X9BU75</accession>